<evidence type="ECO:0000256" key="1">
    <source>
        <dbReference type="ARBA" id="ARBA00004418"/>
    </source>
</evidence>
<dbReference type="EMBL" id="JBHLXD010000007">
    <property type="protein sequence ID" value="MFC0207906.1"/>
    <property type="molecule type" value="Genomic_DNA"/>
</dbReference>
<accession>A0ABV6D5I3</accession>
<organism evidence="6 7">
    <name type="scientific">Chelativorans intermedius</name>
    <dbReference type="NCBI Taxonomy" id="515947"/>
    <lineage>
        <taxon>Bacteria</taxon>
        <taxon>Pseudomonadati</taxon>
        <taxon>Pseudomonadota</taxon>
        <taxon>Alphaproteobacteria</taxon>
        <taxon>Hyphomicrobiales</taxon>
        <taxon>Phyllobacteriaceae</taxon>
        <taxon>Chelativorans</taxon>
    </lineage>
</organism>
<evidence type="ECO:0000313" key="6">
    <source>
        <dbReference type="EMBL" id="MFC0207906.1"/>
    </source>
</evidence>
<comment type="similarity">
    <text evidence="2">Belongs to the bacterial solute-binding protein SsuA/TauA family.</text>
</comment>
<dbReference type="SUPFAM" id="SSF53850">
    <property type="entry name" value="Periplasmic binding protein-like II"/>
    <property type="match status" value="1"/>
</dbReference>
<keyword evidence="3 4" id="KW-0732">Signal</keyword>
<dbReference type="PANTHER" id="PTHR30024:SF47">
    <property type="entry name" value="TAURINE-BINDING PERIPLASMIC PROTEIN"/>
    <property type="match status" value="1"/>
</dbReference>
<feature type="domain" description="SsuA/THI5-like" evidence="5">
    <location>
        <begin position="42"/>
        <end position="248"/>
    </location>
</feature>
<dbReference type="Proteomes" id="UP001589755">
    <property type="component" value="Unassembled WGS sequence"/>
</dbReference>
<feature type="chain" id="PRO_5046358556" evidence="4">
    <location>
        <begin position="22"/>
        <end position="327"/>
    </location>
</feature>
<keyword evidence="7" id="KW-1185">Reference proteome</keyword>
<evidence type="ECO:0000259" key="5">
    <source>
        <dbReference type="Pfam" id="PF09084"/>
    </source>
</evidence>
<protein>
    <submittedName>
        <fullName evidence="6">ABC transporter substrate-binding protein</fullName>
    </submittedName>
</protein>
<dbReference type="Gene3D" id="3.40.190.10">
    <property type="entry name" value="Periplasmic binding protein-like II"/>
    <property type="match status" value="2"/>
</dbReference>
<comment type="subcellular location">
    <subcellularLocation>
        <location evidence="1">Periplasm</location>
    </subcellularLocation>
</comment>
<comment type="caution">
    <text evidence="6">The sequence shown here is derived from an EMBL/GenBank/DDBJ whole genome shotgun (WGS) entry which is preliminary data.</text>
</comment>
<dbReference type="CDD" id="cd13563">
    <property type="entry name" value="PBP2_SsuA_like_6"/>
    <property type="match status" value="1"/>
</dbReference>
<sequence>MSFRIASCLRTTALAAGMALAALPVAEAGTLKLGMTTWVGYGPLFLARDMGYFEENGLDVELEIIEEAALYMAAMAAGELQGTASTVDEIMKYRSEDFCFKSVYALDDSHGGDGVLVPEDLDSFVDLKGMEVGLNEGSVSQFWFNVLLKENGMTEADVEITNMTADDAAAAFMAGRIPVAVTWEPHLTFARKANKGRVLVDSSQTPGVIVDVVALECGVIASQPDDVKALVKGLNKANDLIRENPQKAYEVMAAGVGGWLSDPDEFAASAAGVNFYGRERNAAFFAGGDEGEAGKLIKLGNEIWGSFGKLQMELGYDDLVDASFLEE</sequence>
<evidence type="ECO:0000256" key="3">
    <source>
        <dbReference type="ARBA" id="ARBA00022729"/>
    </source>
</evidence>
<reference evidence="6 7" key="1">
    <citation type="submission" date="2024-09" db="EMBL/GenBank/DDBJ databases">
        <authorList>
            <person name="Sun Q."/>
            <person name="Mori K."/>
        </authorList>
    </citation>
    <scope>NUCLEOTIDE SEQUENCE [LARGE SCALE GENOMIC DNA]</scope>
    <source>
        <strain evidence="6 7">CCM 8543</strain>
    </source>
</reference>
<evidence type="ECO:0000313" key="7">
    <source>
        <dbReference type="Proteomes" id="UP001589755"/>
    </source>
</evidence>
<feature type="signal peptide" evidence="4">
    <location>
        <begin position="1"/>
        <end position="21"/>
    </location>
</feature>
<dbReference type="Pfam" id="PF09084">
    <property type="entry name" value="NMT1"/>
    <property type="match status" value="1"/>
</dbReference>
<evidence type="ECO:0000256" key="2">
    <source>
        <dbReference type="ARBA" id="ARBA00010742"/>
    </source>
</evidence>
<dbReference type="InterPro" id="IPR015168">
    <property type="entry name" value="SsuA/THI5"/>
</dbReference>
<dbReference type="PANTHER" id="PTHR30024">
    <property type="entry name" value="ALIPHATIC SULFONATES-BINDING PROTEIN-RELATED"/>
    <property type="match status" value="1"/>
</dbReference>
<name>A0ABV6D5I3_9HYPH</name>
<evidence type="ECO:0000256" key="4">
    <source>
        <dbReference type="SAM" id="SignalP"/>
    </source>
</evidence>
<dbReference type="RefSeq" id="WP_378074592.1">
    <property type="nucleotide sequence ID" value="NZ_JBHLXD010000007.1"/>
</dbReference>
<gene>
    <name evidence="6" type="ORF">ACFFJ2_05770</name>
</gene>
<proteinExistence type="inferred from homology"/>